<dbReference type="OrthoDB" id="9777346at2"/>
<dbReference type="CDD" id="cd03801">
    <property type="entry name" value="GT4_PimA-like"/>
    <property type="match status" value="1"/>
</dbReference>
<dbReference type="Pfam" id="PF00534">
    <property type="entry name" value="Glycos_transf_1"/>
    <property type="match status" value="1"/>
</dbReference>
<sequence>MSSKVRGMGRKLRVCVVLPKHWSTTKGGAEFQAEQIAENLVGSGRAEVFFLAKNFAIGGASAGYRCVEVACRLPTRAAKGTLLDVFRLFWTLARIRPDVIYQRVGCAYTGVCGLYAKLTGCRFVWHVAHDYDVTPGRFAGAGRKILLAVEKKILESGISNATEVVTQTRFQCELLERSYRPKSVLVIPNFHPIPPEPLDSLRVSEILWVSNLKPLKRPQIFVDLAVALEDLPDVRFVMIGRPSWDERWQQSFEAEVARHGNLCYAGEYSQEEVNDRLGRSMLLVSTSKAEGFPNTFIQAWMRGVPVVSLGADPDGILSVGELGFHAESVEDLISMVRRLINEPKLRHRLGANARRIAVSRYGPANLELVSRVVLG</sequence>
<dbReference type="GO" id="GO:0016757">
    <property type="term" value="F:glycosyltransferase activity"/>
    <property type="evidence" value="ECO:0007669"/>
    <property type="project" value="InterPro"/>
</dbReference>
<accession>A0A1H2Y5L4</accession>
<evidence type="ECO:0000313" key="3">
    <source>
        <dbReference type="Proteomes" id="UP000198816"/>
    </source>
</evidence>
<dbReference type="RefSeq" id="WP_093032883.1">
    <property type="nucleotide sequence ID" value="NZ_FNNZ01000012.1"/>
</dbReference>
<reference evidence="3" key="1">
    <citation type="submission" date="2016-10" db="EMBL/GenBank/DDBJ databases">
        <authorList>
            <person name="Varghese N."/>
            <person name="Submissions S."/>
        </authorList>
    </citation>
    <scope>NUCLEOTIDE SEQUENCE [LARGE SCALE GENOMIC DNA]</scope>
    <source>
        <strain evidence="3">DSM 217</strain>
    </source>
</reference>
<evidence type="ECO:0000259" key="1">
    <source>
        <dbReference type="Pfam" id="PF00534"/>
    </source>
</evidence>
<evidence type="ECO:0000313" key="2">
    <source>
        <dbReference type="EMBL" id="SDW99869.1"/>
    </source>
</evidence>
<dbReference type="EMBL" id="FNNZ01000012">
    <property type="protein sequence ID" value="SDW99869.1"/>
    <property type="molecule type" value="Genomic_DNA"/>
</dbReference>
<organism evidence="2 3">
    <name type="scientific">Thiocapsa roseopersicina</name>
    <dbReference type="NCBI Taxonomy" id="1058"/>
    <lineage>
        <taxon>Bacteria</taxon>
        <taxon>Pseudomonadati</taxon>
        <taxon>Pseudomonadota</taxon>
        <taxon>Gammaproteobacteria</taxon>
        <taxon>Chromatiales</taxon>
        <taxon>Chromatiaceae</taxon>
        <taxon>Thiocapsa</taxon>
    </lineage>
</organism>
<dbReference type="Gene3D" id="3.40.50.2000">
    <property type="entry name" value="Glycogen Phosphorylase B"/>
    <property type="match status" value="2"/>
</dbReference>
<dbReference type="InterPro" id="IPR001296">
    <property type="entry name" value="Glyco_trans_1"/>
</dbReference>
<dbReference type="PANTHER" id="PTHR12526">
    <property type="entry name" value="GLYCOSYLTRANSFERASE"/>
    <property type="match status" value="1"/>
</dbReference>
<protein>
    <submittedName>
        <fullName evidence="2">Glycosyltransferase involved in cell wall bisynthesis</fullName>
    </submittedName>
</protein>
<dbReference type="AlphaFoldDB" id="A0A1H2Y5L4"/>
<dbReference type="GO" id="GO:1901135">
    <property type="term" value="P:carbohydrate derivative metabolic process"/>
    <property type="evidence" value="ECO:0007669"/>
    <property type="project" value="UniProtKB-ARBA"/>
</dbReference>
<dbReference type="Proteomes" id="UP000198816">
    <property type="component" value="Unassembled WGS sequence"/>
</dbReference>
<dbReference type="STRING" id="1058.SAMN05421783_11232"/>
<keyword evidence="3" id="KW-1185">Reference proteome</keyword>
<proteinExistence type="predicted"/>
<feature type="domain" description="Glycosyl transferase family 1" evidence="1">
    <location>
        <begin position="206"/>
        <end position="355"/>
    </location>
</feature>
<keyword evidence="2" id="KW-0808">Transferase</keyword>
<dbReference type="SUPFAM" id="SSF53756">
    <property type="entry name" value="UDP-Glycosyltransferase/glycogen phosphorylase"/>
    <property type="match status" value="1"/>
</dbReference>
<name>A0A1H2Y5L4_THIRO</name>
<gene>
    <name evidence="2" type="ORF">SAMN05421783_11232</name>
</gene>